<dbReference type="InterPro" id="IPR017946">
    <property type="entry name" value="PLC-like_Pdiesterase_TIM-brl"/>
</dbReference>
<dbReference type="Proteomes" id="UP001629113">
    <property type="component" value="Unassembled WGS sequence"/>
</dbReference>
<dbReference type="CDD" id="cd08570">
    <property type="entry name" value="GDPD_YPL206cp_fungi"/>
    <property type="match status" value="1"/>
</dbReference>
<reference evidence="3 4" key="1">
    <citation type="submission" date="2024-06" db="EMBL/GenBank/DDBJ databases">
        <title>Complete genome of Phlyctema vagabunda strain 19-DSS-EL-015.</title>
        <authorList>
            <person name="Fiorenzani C."/>
        </authorList>
    </citation>
    <scope>NUCLEOTIDE SEQUENCE [LARGE SCALE GENOMIC DNA]</scope>
    <source>
        <strain evidence="3 4">19-DSS-EL-015</strain>
    </source>
</reference>
<protein>
    <submittedName>
        <fullName evidence="3">Glycerophosphoryl diester phosphodiesterase</fullName>
    </submittedName>
</protein>
<feature type="transmembrane region" description="Helical" evidence="1">
    <location>
        <begin position="236"/>
        <end position="255"/>
    </location>
</feature>
<dbReference type="SUPFAM" id="SSF51695">
    <property type="entry name" value="PLC-like phosphodiesterases"/>
    <property type="match status" value="1"/>
</dbReference>
<keyword evidence="1" id="KW-0472">Membrane</keyword>
<evidence type="ECO:0000256" key="1">
    <source>
        <dbReference type="SAM" id="Phobius"/>
    </source>
</evidence>
<dbReference type="Pfam" id="PF03009">
    <property type="entry name" value="GDPD"/>
    <property type="match status" value="1"/>
</dbReference>
<dbReference type="EMBL" id="JBFCZG010000001">
    <property type="protein sequence ID" value="KAL3427124.1"/>
    <property type="molecule type" value="Genomic_DNA"/>
</dbReference>
<comment type="caution">
    <text evidence="3">The sequence shown here is derived from an EMBL/GenBank/DDBJ whole genome shotgun (WGS) entry which is preliminary data.</text>
</comment>
<evidence type="ECO:0000313" key="3">
    <source>
        <dbReference type="EMBL" id="KAL3427124.1"/>
    </source>
</evidence>
<dbReference type="PROSITE" id="PS51704">
    <property type="entry name" value="GP_PDE"/>
    <property type="match status" value="1"/>
</dbReference>
<evidence type="ECO:0000259" key="2">
    <source>
        <dbReference type="PROSITE" id="PS51704"/>
    </source>
</evidence>
<dbReference type="PANTHER" id="PTHR43805">
    <property type="entry name" value="GLYCEROPHOSPHORYL DIESTER PHOSPHODIESTERASE"/>
    <property type="match status" value="1"/>
</dbReference>
<accession>A0ABR4PUS7</accession>
<dbReference type="Gene3D" id="3.20.20.190">
    <property type="entry name" value="Phosphatidylinositol (PI) phosphodiesterase"/>
    <property type="match status" value="1"/>
</dbReference>
<dbReference type="InterPro" id="IPR030395">
    <property type="entry name" value="GP_PDE_dom"/>
</dbReference>
<keyword evidence="4" id="KW-1185">Reference proteome</keyword>
<gene>
    <name evidence="3" type="ORF">PVAG01_00633</name>
</gene>
<dbReference type="PANTHER" id="PTHR43805:SF1">
    <property type="entry name" value="GP-PDE DOMAIN-CONTAINING PROTEIN"/>
    <property type="match status" value="1"/>
</dbReference>
<organism evidence="3 4">
    <name type="scientific">Phlyctema vagabunda</name>
    <dbReference type="NCBI Taxonomy" id="108571"/>
    <lineage>
        <taxon>Eukaryota</taxon>
        <taxon>Fungi</taxon>
        <taxon>Dikarya</taxon>
        <taxon>Ascomycota</taxon>
        <taxon>Pezizomycotina</taxon>
        <taxon>Leotiomycetes</taxon>
        <taxon>Helotiales</taxon>
        <taxon>Dermateaceae</taxon>
        <taxon>Phlyctema</taxon>
    </lineage>
</organism>
<sequence length="290" mass="32842">MGAFRGAIEVGAHAIETDLHITKDGVIVLAHDATLKRCFGKDDKVVDCDWSYIKTLKTLEAPHEPMPSFKDLLEYLTAPGLEDIWVLLDIKLDNDPEQLMQLLASTLAEVQPSRAWNQRILLGCWAAKYFPLCDKYLPGYQIVFIGWSLPYARKLLKVPGVGFNMMQQVLLGPSGKSFMRKVQKAQRPLFVWTVNQAEWMKWSIKNEVDGVITDDPKKYLEICKEYDGGELHVSIGLWWAAVWINILTIVGGVLFRARFGSNADIEVIRKRLQANRSEASGIYREIGDAM</sequence>
<proteinExistence type="predicted"/>
<evidence type="ECO:0000313" key="4">
    <source>
        <dbReference type="Proteomes" id="UP001629113"/>
    </source>
</evidence>
<keyword evidence="1" id="KW-0812">Transmembrane</keyword>
<feature type="domain" description="GP-PDE" evidence="2">
    <location>
        <begin position="1"/>
        <end position="223"/>
    </location>
</feature>
<keyword evidence="1" id="KW-1133">Transmembrane helix</keyword>
<name>A0ABR4PUS7_9HELO</name>